<dbReference type="RefSeq" id="WP_344645472.1">
    <property type="nucleotide sequence ID" value="NZ_BAAASS010000016.1"/>
</dbReference>
<name>A0ABW0DD71_STRFI</name>
<accession>A0ABW0DD71</accession>
<comment type="caution">
    <text evidence="1">The sequence shown here is derived from an EMBL/GenBank/DDBJ whole genome shotgun (WGS) entry which is preliminary data.</text>
</comment>
<organism evidence="1 2">
    <name type="scientific">Streptomyces fimbriatus</name>
    <dbReference type="NCBI Taxonomy" id="68197"/>
    <lineage>
        <taxon>Bacteria</taxon>
        <taxon>Bacillati</taxon>
        <taxon>Actinomycetota</taxon>
        <taxon>Actinomycetes</taxon>
        <taxon>Kitasatosporales</taxon>
        <taxon>Streptomycetaceae</taxon>
        <taxon>Streptomyces</taxon>
    </lineage>
</organism>
<keyword evidence="2" id="KW-1185">Reference proteome</keyword>
<proteinExistence type="predicted"/>
<protein>
    <submittedName>
        <fullName evidence="1">Uncharacterized protein</fullName>
    </submittedName>
</protein>
<dbReference type="Proteomes" id="UP001596156">
    <property type="component" value="Unassembled WGS sequence"/>
</dbReference>
<dbReference type="EMBL" id="JBHSKL010000029">
    <property type="protein sequence ID" value="MFC5227471.1"/>
    <property type="molecule type" value="Genomic_DNA"/>
</dbReference>
<evidence type="ECO:0000313" key="2">
    <source>
        <dbReference type="Proteomes" id="UP001596156"/>
    </source>
</evidence>
<evidence type="ECO:0000313" key="1">
    <source>
        <dbReference type="EMBL" id="MFC5227471.1"/>
    </source>
</evidence>
<gene>
    <name evidence="1" type="ORF">ACFPN6_23455</name>
</gene>
<dbReference type="InterPro" id="IPR011010">
    <property type="entry name" value="DNA_brk_join_enz"/>
</dbReference>
<sequence>MNPAYDNREKYERWHIRTCARCGRRAAKSANWSDGPICRTCYERAMRERGRCPGCKTERLLPGRDAAETAICRDCAAISQNSPWLFPGRRASQPMNPATLRDALRELGIPAEKGRTSAIRQLVPQAPAPVIAQALGYHDKSTTRIAADAGAPWKSYAPGDHSG</sequence>
<reference evidence="2" key="1">
    <citation type="journal article" date="2019" name="Int. J. Syst. Evol. Microbiol.">
        <title>The Global Catalogue of Microorganisms (GCM) 10K type strain sequencing project: providing services to taxonomists for standard genome sequencing and annotation.</title>
        <authorList>
            <consortium name="The Broad Institute Genomics Platform"/>
            <consortium name="The Broad Institute Genome Sequencing Center for Infectious Disease"/>
            <person name="Wu L."/>
            <person name="Ma J."/>
        </authorList>
    </citation>
    <scope>NUCLEOTIDE SEQUENCE [LARGE SCALE GENOMIC DNA]</scope>
    <source>
        <strain evidence="2">CCM 8479</strain>
    </source>
</reference>
<dbReference type="SUPFAM" id="SSF56349">
    <property type="entry name" value="DNA breaking-rejoining enzymes"/>
    <property type="match status" value="1"/>
</dbReference>